<organism evidence="1 2">
    <name type="scientific">Photinus pyralis</name>
    <name type="common">Common eastern firefly</name>
    <name type="synonym">Lampyris pyralis</name>
    <dbReference type="NCBI Taxonomy" id="7054"/>
    <lineage>
        <taxon>Eukaryota</taxon>
        <taxon>Metazoa</taxon>
        <taxon>Ecdysozoa</taxon>
        <taxon>Arthropoda</taxon>
        <taxon>Hexapoda</taxon>
        <taxon>Insecta</taxon>
        <taxon>Pterygota</taxon>
        <taxon>Neoptera</taxon>
        <taxon>Endopterygota</taxon>
        <taxon>Coleoptera</taxon>
        <taxon>Polyphaga</taxon>
        <taxon>Elateriformia</taxon>
        <taxon>Elateroidea</taxon>
        <taxon>Lampyridae</taxon>
        <taxon>Lampyrinae</taxon>
        <taxon>Photinus</taxon>
    </lineage>
</organism>
<dbReference type="Proteomes" id="UP000327044">
    <property type="component" value="Unassembled WGS sequence"/>
</dbReference>
<dbReference type="AlphaFoldDB" id="A0A5N4AFP1"/>
<gene>
    <name evidence="1" type="ORF">PPYR_10206</name>
</gene>
<name>A0A5N4AFP1_PHOPY</name>
<evidence type="ECO:0000313" key="1">
    <source>
        <dbReference type="EMBL" id="KAB0796145.1"/>
    </source>
</evidence>
<evidence type="ECO:0000313" key="2">
    <source>
        <dbReference type="Proteomes" id="UP000327044"/>
    </source>
</evidence>
<keyword evidence="2" id="KW-1185">Reference proteome</keyword>
<sequence length="85" mass="10016">MLVTLAWSYKYNCIVKMAVFSFRNHGVSRWCARVFSYLLFTVTANNGLLQNEIVYRGKKEICYKRITRLQCSYSMNFGCRLVQIV</sequence>
<comment type="caution">
    <text evidence="1">The sequence shown here is derived from an EMBL/GenBank/DDBJ whole genome shotgun (WGS) entry which is preliminary data.</text>
</comment>
<reference evidence="1 2" key="1">
    <citation type="journal article" date="2018" name="Elife">
        <title>Firefly genomes illuminate parallel origins of bioluminescence in beetles.</title>
        <authorList>
            <person name="Fallon T.R."/>
            <person name="Lower S.E."/>
            <person name="Chang C.H."/>
            <person name="Bessho-Uehara M."/>
            <person name="Martin G.J."/>
            <person name="Bewick A.J."/>
            <person name="Behringer M."/>
            <person name="Debat H.J."/>
            <person name="Wong I."/>
            <person name="Day J.C."/>
            <person name="Suvorov A."/>
            <person name="Silva C.J."/>
            <person name="Stanger-Hall K.F."/>
            <person name="Hall D.W."/>
            <person name="Schmitz R.J."/>
            <person name="Nelson D.R."/>
            <person name="Lewis S.M."/>
            <person name="Shigenobu S."/>
            <person name="Bybee S.M."/>
            <person name="Larracuente A.M."/>
            <person name="Oba Y."/>
            <person name="Weng J.K."/>
        </authorList>
    </citation>
    <scope>NUCLEOTIDE SEQUENCE [LARGE SCALE GENOMIC DNA]</scope>
    <source>
        <strain evidence="1">1611_PpyrPB1</strain>
        <tissue evidence="1">Whole body</tissue>
    </source>
</reference>
<dbReference type="InParanoid" id="A0A5N4AFP1"/>
<protein>
    <submittedName>
        <fullName evidence="1">Uncharacterized protein</fullName>
    </submittedName>
</protein>
<accession>A0A5N4AFP1</accession>
<proteinExistence type="predicted"/>
<dbReference type="EMBL" id="VVIM01000007">
    <property type="protein sequence ID" value="KAB0796145.1"/>
    <property type="molecule type" value="Genomic_DNA"/>
</dbReference>